<dbReference type="EMBL" id="CAJNOR010000347">
    <property type="protein sequence ID" value="CAF0886944.1"/>
    <property type="molecule type" value="Genomic_DNA"/>
</dbReference>
<proteinExistence type="predicted"/>
<evidence type="ECO:0000256" key="2">
    <source>
        <dbReference type="SAM" id="SignalP"/>
    </source>
</evidence>
<feature type="signal peptide" evidence="2">
    <location>
        <begin position="1"/>
        <end position="21"/>
    </location>
</feature>
<dbReference type="EMBL" id="CAJNOJ010000178">
    <property type="protein sequence ID" value="CAF1248760.1"/>
    <property type="molecule type" value="Genomic_DNA"/>
</dbReference>
<feature type="region of interest" description="Disordered" evidence="1">
    <location>
        <begin position="22"/>
        <end position="74"/>
    </location>
</feature>
<dbReference type="OrthoDB" id="10037713at2759"/>
<feature type="compositionally biased region" description="Basic residues" evidence="1">
    <location>
        <begin position="47"/>
        <end position="59"/>
    </location>
</feature>
<name>A0A814ZUX0_ADIRI</name>
<organism evidence="4 6">
    <name type="scientific">Adineta ricciae</name>
    <name type="common">Rotifer</name>
    <dbReference type="NCBI Taxonomy" id="249248"/>
    <lineage>
        <taxon>Eukaryota</taxon>
        <taxon>Metazoa</taxon>
        <taxon>Spiralia</taxon>
        <taxon>Gnathifera</taxon>
        <taxon>Rotifera</taxon>
        <taxon>Eurotatoria</taxon>
        <taxon>Bdelloidea</taxon>
        <taxon>Adinetida</taxon>
        <taxon>Adinetidae</taxon>
        <taxon>Adineta</taxon>
    </lineage>
</organism>
<sequence>MKLVVALALSLLICYIHVTSSEPSGTKKQVPKKDSKSKPVNGPTSHSKPKEKHNAHAKHPTSEDGKKVKRTPQIRTPFDKVLDKLTKCAASSPSLVEVMESNLKDIQNDEKYQTLFKAAPHTAAYLKKNKNHPEKFIPGLQQALSADWSSPAWKSADEIETLFRPLKQQFVYAMMRFNCTA</sequence>
<evidence type="ECO:0000313" key="3">
    <source>
        <dbReference type="EMBL" id="CAF0886944.1"/>
    </source>
</evidence>
<evidence type="ECO:0000313" key="4">
    <source>
        <dbReference type="EMBL" id="CAF1248760.1"/>
    </source>
</evidence>
<reference evidence="4" key="1">
    <citation type="submission" date="2021-02" db="EMBL/GenBank/DDBJ databases">
        <authorList>
            <person name="Nowell W R."/>
        </authorList>
    </citation>
    <scope>NUCLEOTIDE SEQUENCE</scope>
</reference>
<evidence type="ECO:0000313" key="6">
    <source>
        <dbReference type="Proteomes" id="UP000663852"/>
    </source>
</evidence>
<dbReference type="AlphaFoldDB" id="A0A814ZUX0"/>
<evidence type="ECO:0000313" key="5">
    <source>
        <dbReference type="Proteomes" id="UP000663828"/>
    </source>
</evidence>
<protein>
    <submittedName>
        <fullName evidence="4">Uncharacterized protein</fullName>
    </submittedName>
</protein>
<gene>
    <name evidence="4" type="ORF">EDS130_LOCUS27855</name>
    <name evidence="3" type="ORF">XAT740_LOCUS7301</name>
</gene>
<keyword evidence="2" id="KW-0732">Signal</keyword>
<keyword evidence="5" id="KW-1185">Reference proteome</keyword>
<accession>A0A814ZUX0</accession>
<comment type="caution">
    <text evidence="4">The sequence shown here is derived from an EMBL/GenBank/DDBJ whole genome shotgun (WGS) entry which is preliminary data.</text>
</comment>
<evidence type="ECO:0000256" key="1">
    <source>
        <dbReference type="SAM" id="MobiDB-lite"/>
    </source>
</evidence>
<dbReference type="Proteomes" id="UP000663852">
    <property type="component" value="Unassembled WGS sequence"/>
</dbReference>
<feature type="chain" id="PRO_5036226739" evidence="2">
    <location>
        <begin position="22"/>
        <end position="181"/>
    </location>
</feature>
<dbReference type="Proteomes" id="UP000663828">
    <property type="component" value="Unassembled WGS sequence"/>
</dbReference>